<evidence type="ECO:0000313" key="25">
    <source>
        <dbReference type="Proteomes" id="UP001497482"/>
    </source>
</evidence>
<evidence type="ECO:0000256" key="19">
    <source>
        <dbReference type="PIRNR" id="PIRNR013212"/>
    </source>
</evidence>
<dbReference type="PROSITE" id="PS50157">
    <property type="entry name" value="ZINC_FINGER_C2H2_2"/>
    <property type="match status" value="4"/>
</dbReference>
<evidence type="ECO:0000256" key="7">
    <source>
        <dbReference type="ARBA" id="ARBA00022723"/>
    </source>
</evidence>
<dbReference type="Pfam" id="PF21549">
    <property type="entry name" value="PRDM2_PR"/>
    <property type="match status" value="1"/>
</dbReference>
<dbReference type="GO" id="GO:0032259">
    <property type="term" value="P:methylation"/>
    <property type="evidence" value="ECO:0007669"/>
    <property type="project" value="UniProtKB-KW"/>
</dbReference>
<dbReference type="InterPro" id="IPR044413">
    <property type="entry name" value="PRDM1_PR-SET"/>
</dbReference>
<keyword evidence="13" id="KW-0238">DNA-binding</keyword>
<gene>
    <name evidence="24" type="ORF">KC01_LOCUS38421</name>
</gene>
<dbReference type="FunFam" id="3.30.160.60:FF:000211">
    <property type="entry name" value="PR domain zinc finger protein 1"/>
    <property type="match status" value="1"/>
</dbReference>
<protein>
    <recommendedName>
        <fullName evidence="18 19">PR domain zinc finger protein 1</fullName>
        <ecNumber evidence="19">2.1.1.-</ecNumber>
    </recommendedName>
</protein>
<dbReference type="PANTHER" id="PTHR16515:SF68">
    <property type="entry name" value="PR DOMAIN ZINC FINGER PROTEIN 1"/>
    <property type="match status" value="1"/>
</dbReference>
<dbReference type="InterPro" id="IPR050331">
    <property type="entry name" value="Zinc_finger"/>
</dbReference>
<dbReference type="PROSITE" id="PS00028">
    <property type="entry name" value="ZINC_FINGER_C2H2_1"/>
    <property type="match status" value="4"/>
</dbReference>
<dbReference type="SMART" id="SM00355">
    <property type="entry name" value="ZnF_C2H2"/>
    <property type="match status" value="5"/>
</dbReference>
<keyword evidence="15" id="KW-0804">Transcription</keyword>
<keyword evidence="11" id="KW-0391">Immunity</keyword>
<dbReference type="GO" id="GO:0045165">
    <property type="term" value="P:cell fate commitment"/>
    <property type="evidence" value="ECO:0007669"/>
    <property type="project" value="UniProtKB-UniRule"/>
</dbReference>
<dbReference type="SUPFAM" id="SSF57667">
    <property type="entry name" value="beta-beta-alpha zinc fingers"/>
    <property type="match status" value="3"/>
</dbReference>
<dbReference type="Gene3D" id="3.30.160.60">
    <property type="entry name" value="Classic Zinc Finger"/>
    <property type="match status" value="4"/>
</dbReference>
<comment type="similarity">
    <text evidence="19">Belongs to the class V-like SAM-binding methyltransferase superfamily.</text>
</comment>
<evidence type="ECO:0000256" key="10">
    <source>
        <dbReference type="ARBA" id="ARBA00022833"/>
    </source>
</evidence>
<feature type="compositionally biased region" description="Polar residues" evidence="21">
    <location>
        <begin position="1"/>
        <end position="15"/>
    </location>
</feature>
<dbReference type="GO" id="GO:0008168">
    <property type="term" value="F:methyltransferase activity"/>
    <property type="evidence" value="ECO:0007669"/>
    <property type="project" value="UniProtKB-KW"/>
</dbReference>
<evidence type="ECO:0000256" key="20">
    <source>
        <dbReference type="PROSITE-ProRule" id="PRU00042"/>
    </source>
</evidence>
<dbReference type="InterPro" id="IPR036236">
    <property type="entry name" value="Znf_C2H2_sf"/>
</dbReference>
<dbReference type="FunFam" id="3.30.160.60:FF:000748">
    <property type="entry name" value="PR domain zinc finger protein"/>
    <property type="match status" value="1"/>
</dbReference>
<evidence type="ECO:0000256" key="2">
    <source>
        <dbReference type="ARBA" id="ARBA00022499"/>
    </source>
</evidence>
<evidence type="ECO:0000313" key="24">
    <source>
        <dbReference type="EMBL" id="CAL1612052.1"/>
    </source>
</evidence>
<dbReference type="GO" id="GO:0008270">
    <property type="term" value="F:zinc ion binding"/>
    <property type="evidence" value="ECO:0007669"/>
    <property type="project" value="UniProtKB-KW"/>
</dbReference>
<dbReference type="GO" id="GO:0005634">
    <property type="term" value="C:nucleus"/>
    <property type="evidence" value="ECO:0007669"/>
    <property type="project" value="UniProtKB-SubCell"/>
</dbReference>
<keyword evidence="14" id="KW-1064">Adaptive immunity</keyword>
<feature type="compositionally biased region" description="Low complexity" evidence="21">
    <location>
        <begin position="446"/>
        <end position="456"/>
    </location>
</feature>
<evidence type="ECO:0000256" key="13">
    <source>
        <dbReference type="ARBA" id="ARBA00023125"/>
    </source>
</evidence>
<dbReference type="SUPFAM" id="SSF82199">
    <property type="entry name" value="SET domain"/>
    <property type="match status" value="1"/>
</dbReference>
<evidence type="ECO:0000256" key="3">
    <source>
        <dbReference type="ARBA" id="ARBA00022588"/>
    </source>
</evidence>
<evidence type="ECO:0000256" key="16">
    <source>
        <dbReference type="ARBA" id="ARBA00023242"/>
    </source>
</evidence>
<feature type="domain" description="C2H2-type" evidence="22">
    <location>
        <begin position="605"/>
        <end position="632"/>
    </location>
</feature>
<dbReference type="GO" id="GO:0002250">
    <property type="term" value="P:adaptive immune response"/>
    <property type="evidence" value="ECO:0007669"/>
    <property type="project" value="UniProtKB-KW"/>
</dbReference>
<keyword evidence="5" id="KW-0808">Transferase</keyword>
<dbReference type="FunFam" id="3.30.160.60:FF:000132">
    <property type="entry name" value="PR domain zinc finger protein 1"/>
    <property type="match status" value="1"/>
</dbReference>
<feature type="domain" description="SET" evidence="23">
    <location>
        <begin position="107"/>
        <end position="224"/>
    </location>
</feature>
<evidence type="ECO:0000256" key="17">
    <source>
        <dbReference type="ARBA" id="ARBA00063130"/>
    </source>
</evidence>
<dbReference type="GO" id="GO:0005737">
    <property type="term" value="C:cytoplasm"/>
    <property type="evidence" value="ECO:0007669"/>
    <property type="project" value="UniProtKB-SubCell"/>
</dbReference>
<dbReference type="GO" id="GO:0001227">
    <property type="term" value="F:DNA-binding transcription repressor activity, RNA polymerase II-specific"/>
    <property type="evidence" value="ECO:0007669"/>
    <property type="project" value="InterPro"/>
</dbReference>
<dbReference type="PIRSF" id="PIRSF013212">
    <property type="entry name" value="PRDM1"/>
    <property type="match status" value="1"/>
</dbReference>
<evidence type="ECO:0000256" key="8">
    <source>
        <dbReference type="ARBA" id="ARBA00022737"/>
    </source>
</evidence>
<dbReference type="Proteomes" id="UP001497482">
    <property type="component" value="Chromosome 7"/>
</dbReference>
<keyword evidence="4" id="KW-0489">Methyltransferase</keyword>
<dbReference type="EMBL" id="OZ035829">
    <property type="protein sequence ID" value="CAL1612052.1"/>
    <property type="molecule type" value="Genomic_DNA"/>
</dbReference>
<feature type="region of interest" description="Disordered" evidence="21">
    <location>
        <begin position="250"/>
        <end position="306"/>
    </location>
</feature>
<comment type="subcellular location">
    <subcellularLocation>
        <location evidence="19">Nucleus</location>
    </subcellularLocation>
    <subcellularLocation>
        <location evidence="19">Cytoplasm</location>
    </subcellularLocation>
</comment>
<dbReference type="PROSITE" id="PS50280">
    <property type="entry name" value="SET"/>
    <property type="match status" value="1"/>
</dbReference>
<dbReference type="EC" id="2.1.1.-" evidence="19"/>
<keyword evidence="3" id="KW-0399">Innate immunity</keyword>
<dbReference type="GO" id="GO:0045087">
    <property type="term" value="P:innate immune response"/>
    <property type="evidence" value="ECO:0007669"/>
    <property type="project" value="UniProtKB-KW"/>
</dbReference>
<feature type="domain" description="C2H2-type" evidence="22">
    <location>
        <begin position="577"/>
        <end position="604"/>
    </location>
</feature>
<feature type="compositionally biased region" description="Acidic residues" evidence="21">
    <location>
        <begin position="44"/>
        <end position="63"/>
    </location>
</feature>
<dbReference type="InterPro" id="IPR016608">
    <property type="entry name" value="PRDM1"/>
</dbReference>
<feature type="domain" description="C2H2-type" evidence="22">
    <location>
        <begin position="549"/>
        <end position="576"/>
    </location>
</feature>
<keyword evidence="1" id="KW-0678">Repressor</keyword>
<feature type="region of interest" description="Disordered" evidence="21">
    <location>
        <begin position="431"/>
        <end position="484"/>
    </location>
</feature>
<keyword evidence="9 20" id="KW-0863">Zinc-finger</keyword>
<dbReference type="InterPro" id="IPR046341">
    <property type="entry name" value="SET_dom_sf"/>
</dbReference>
<keyword evidence="16" id="KW-0539">Nucleus</keyword>
<dbReference type="FunFam" id="2.170.270.10:FF:000019">
    <property type="entry name" value="PR domain zinc finger protein 1"/>
    <property type="match status" value="1"/>
</dbReference>
<evidence type="ECO:0000256" key="12">
    <source>
        <dbReference type="ARBA" id="ARBA00023015"/>
    </source>
</evidence>
<dbReference type="SMART" id="SM00317">
    <property type="entry name" value="SET"/>
    <property type="match status" value="1"/>
</dbReference>
<keyword evidence="25" id="KW-1185">Reference proteome</keyword>
<keyword evidence="8" id="KW-0677">Repeat</keyword>
<dbReference type="InterPro" id="IPR013087">
    <property type="entry name" value="Znf_C2H2_type"/>
</dbReference>
<keyword evidence="7" id="KW-0479">Metal-binding</keyword>
<dbReference type="Pfam" id="PF00096">
    <property type="entry name" value="zf-C2H2"/>
    <property type="match status" value="3"/>
</dbReference>
<keyword evidence="2" id="KW-1017">Isopeptide bond</keyword>
<evidence type="ECO:0000256" key="11">
    <source>
        <dbReference type="ARBA" id="ARBA00022859"/>
    </source>
</evidence>
<evidence type="ECO:0000256" key="1">
    <source>
        <dbReference type="ARBA" id="ARBA00022491"/>
    </source>
</evidence>
<evidence type="ECO:0000256" key="6">
    <source>
        <dbReference type="ARBA" id="ARBA00022691"/>
    </source>
</evidence>
<evidence type="ECO:0000256" key="21">
    <source>
        <dbReference type="SAM" id="MobiDB-lite"/>
    </source>
</evidence>
<dbReference type="CDD" id="cd19187">
    <property type="entry name" value="PR-SET_PRDM1"/>
    <property type="match status" value="1"/>
</dbReference>
<evidence type="ECO:0000256" key="4">
    <source>
        <dbReference type="ARBA" id="ARBA00022603"/>
    </source>
</evidence>
<feature type="compositionally biased region" description="Polar residues" evidence="21">
    <location>
        <begin position="287"/>
        <end position="299"/>
    </location>
</feature>
<comment type="function">
    <text evidence="19">Transcription factor that mediates a transcriptional program in various innate and adaptive immune tissue-resident lymphocyte T cell types such as tissue-resident memory T (Trm), natural killer (trNK) and natural killer T (NKT) cells and negatively regulates gene expression of proteins that promote the egress of tissue-resident T-cell populations from non-lymphoid organs. Plays a role in the development, retention and long-term establishment of adaptive and innate tissue-resident lymphocyte T cell types in non-lymphoid organs, such as the skin and gut, but also in other nonbarrier tissues like liver and kidney, and therefore may provide immediate immunological protection against reactivating infections or viral reinfection. Binds specifically to the PRDI element in the promoter of the beta-interferon gene. Drives the maturation of B-lymphocytes into Ig secreting cells. Associates with the transcriptional repressor ZNF683 to chromatin at gene promoter regions.</text>
</comment>
<dbReference type="FunFam" id="3.30.160.60:FF:000262">
    <property type="entry name" value="PR domain zinc finger protein 1"/>
    <property type="match status" value="1"/>
</dbReference>
<feature type="region of interest" description="Disordered" evidence="21">
    <location>
        <begin position="1"/>
        <end position="71"/>
    </location>
</feature>
<keyword evidence="6" id="KW-0949">S-adenosyl-L-methionine</keyword>
<evidence type="ECO:0000256" key="14">
    <source>
        <dbReference type="ARBA" id="ARBA00023130"/>
    </source>
</evidence>
<dbReference type="InterPro" id="IPR001214">
    <property type="entry name" value="SET_dom"/>
</dbReference>
<feature type="domain" description="C2H2-type" evidence="22">
    <location>
        <begin position="521"/>
        <end position="548"/>
    </location>
</feature>
<accession>A0AAV2MFI0</accession>
<evidence type="ECO:0000259" key="22">
    <source>
        <dbReference type="PROSITE" id="PS50157"/>
    </source>
</evidence>
<proteinExistence type="inferred from homology"/>
<organism evidence="24 25">
    <name type="scientific">Knipowitschia caucasica</name>
    <name type="common">Caucasian dwarf goby</name>
    <name type="synonym">Pomatoschistus caucasicus</name>
    <dbReference type="NCBI Taxonomy" id="637954"/>
    <lineage>
        <taxon>Eukaryota</taxon>
        <taxon>Metazoa</taxon>
        <taxon>Chordata</taxon>
        <taxon>Craniata</taxon>
        <taxon>Vertebrata</taxon>
        <taxon>Euteleostomi</taxon>
        <taxon>Actinopterygii</taxon>
        <taxon>Neopterygii</taxon>
        <taxon>Teleostei</taxon>
        <taxon>Neoteleostei</taxon>
        <taxon>Acanthomorphata</taxon>
        <taxon>Gobiaria</taxon>
        <taxon>Gobiiformes</taxon>
        <taxon>Gobioidei</taxon>
        <taxon>Gobiidae</taxon>
        <taxon>Gobiinae</taxon>
        <taxon>Knipowitschia</taxon>
    </lineage>
</organism>
<keyword evidence="12" id="KW-0805">Transcription regulation</keyword>
<comment type="subunit">
    <text evidence="17">Interacts with PRMT5. Interacts with FBXO10. Interacts with FBXO11. Interacts with multiple nuclear sumoylation E3 ligases, including CBX4, PIAS1, PIAS2, PIAS3, PIAS4, PML and RNF4, but not RANBP2. Interacts with LDB1, SMARCD3 and SMARCC1. Interacts with EEIG1; following TNFSF11/RANKL stimulation in bone marrow-derived macrophages, the interaction promotes the binding of PRDM1/BLIMP1 to the gene promoter of IRF8.</text>
</comment>
<evidence type="ECO:0000259" key="23">
    <source>
        <dbReference type="PROSITE" id="PS50280"/>
    </source>
</evidence>
<evidence type="ECO:0000256" key="18">
    <source>
        <dbReference type="ARBA" id="ARBA00067594"/>
    </source>
</evidence>
<evidence type="ECO:0000256" key="15">
    <source>
        <dbReference type="ARBA" id="ARBA00023163"/>
    </source>
</evidence>
<feature type="compositionally biased region" description="Low complexity" evidence="21">
    <location>
        <begin position="465"/>
        <end position="484"/>
    </location>
</feature>
<evidence type="ECO:0000256" key="5">
    <source>
        <dbReference type="ARBA" id="ARBA00022679"/>
    </source>
</evidence>
<evidence type="ECO:0000256" key="9">
    <source>
        <dbReference type="ARBA" id="ARBA00022771"/>
    </source>
</evidence>
<dbReference type="GO" id="GO:0000978">
    <property type="term" value="F:RNA polymerase II cis-regulatory region sequence-specific DNA binding"/>
    <property type="evidence" value="ECO:0007669"/>
    <property type="project" value="TreeGrafter"/>
</dbReference>
<reference evidence="24 25" key="1">
    <citation type="submission" date="2024-04" db="EMBL/GenBank/DDBJ databases">
        <authorList>
            <person name="Waldvogel A.-M."/>
            <person name="Schoenle A."/>
        </authorList>
    </citation>
    <scope>NUCLEOTIDE SEQUENCE [LARGE SCALE GENOMIC DNA]</scope>
</reference>
<sequence>MCGWDQTATSQSAAMLTSEGAHAAEQDKMAAEASLGFGCTSEGSDAELDVEEVEEEEEEEEEQQLSKMADMTRWSEAEFEERCTYVVKDTAVGAEPATRSRAEATLPRNLVFKYRGDSNEVVGVCSREYIPKGTRFGPLVGEVYTADTVPKDANRKYFWRIYEDGELHHFVDGLDEARSNWMRFVNPAHCEPDQNMAACQNGMDVYFYTTRAVAAGAELLVWYCRDYAARLHYPASGEAMMHKLKQSLLEAKQQQHAVEERLSPPARLTHPSPARPSPTRPRREHSVSSILRGSSTSAPSCLPARPLPTRPVYPHAPYYKPAQLPSRSPSPDSDSAHFYQPFAAYSPPSAHFYNAQYPRYVYPPALGGVPAIGGLFPRMYPLYGGMLPPMLPSEASARRFFLPELNAHRDFLLPGPTSAFHAATSLKDKASSHSHLQQYHVGSSGGSPTAGTSPPSERVATKPTSAAMLASPGSSSSGRSSIGSMDCDEAMNLSKVKRSAGSAGYKALPYPLKKQNGKIKYECNVCSKTFGQLSNLKVHLRVHSGERPFKCQTCNKGFTQLAHLQKHFLVHTGEKPHECQVCHKRFSSTSNLKTHLRLHSGEKPYHCKLCPAKFTQFVHLKLHKRLHSRDRPHTCPHCPRRYIHLCSLRLHLRGSCGGNGPETEQLRRANEEIERFDLSEHAERLEGMSAGADTEAALERQVLGAALYRGYAAYEQNTVIRGPTIVVKQEEEV</sequence>
<dbReference type="PANTHER" id="PTHR16515">
    <property type="entry name" value="PR DOMAIN ZINC FINGER PROTEIN"/>
    <property type="match status" value="1"/>
</dbReference>
<dbReference type="AlphaFoldDB" id="A0AAV2MFI0"/>
<keyword evidence="10" id="KW-0862">Zinc</keyword>
<dbReference type="Gene3D" id="2.170.270.10">
    <property type="entry name" value="SET domain"/>
    <property type="match status" value="1"/>
</dbReference>
<name>A0AAV2MFI0_KNICA</name>